<keyword evidence="1" id="KW-0812">Transmembrane</keyword>
<keyword evidence="1" id="KW-1133">Transmembrane helix</keyword>
<evidence type="ECO:0000259" key="2">
    <source>
        <dbReference type="Pfam" id="PF20153"/>
    </source>
</evidence>
<protein>
    <recommendedName>
        <fullName evidence="2">DUF6535 domain-containing protein</fullName>
    </recommendedName>
</protein>
<feature type="transmembrane region" description="Helical" evidence="1">
    <location>
        <begin position="127"/>
        <end position="150"/>
    </location>
</feature>
<dbReference type="InterPro" id="IPR045338">
    <property type="entry name" value="DUF6535"/>
</dbReference>
<feature type="domain" description="DUF6535" evidence="2">
    <location>
        <begin position="33"/>
        <end position="211"/>
    </location>
</feature>
<proteinExistence type="predicted"/>
<organism evidence="3 4">
    <name type="scientific">Rhizoctonia solani</name>
    <dbReference type="NCBI Taxonomy" id="456999"/>
    <lineage>
        <taxon>Eukaryota</taxon>
        <taxon>Fungi</taxon>
        <taxon>Dikarya</taxon>
        <taxon>Basidiomycota</taxon>
        <taxon>Agaricomycotina</taxon>
        <taxon>Agaricomycetes</taxon>
        <taxon>Cantharellales</taxon>
        <taxon>Ceratobasidiaceae</taxon>
        <taxon>Rhizoctonia</taxon>
    </lineage>
</organism>
<dbReference type="Proteomes" id="UP000663841">
    <property type="component" value="Unassembled WGS sequence"/>
</dbReference>
<evidence type="ECO:0000256" key="1">
    <source>
        <dbReference type="SAM" id="Phobius"/>
    </source>
</evidence>
<dbReference type="Pfam" id="PF20153">
    <property type="entry name" value="DUF6535"/>
    <property type="match status" value="1"/>
</dbReference>
<evidence type="ECO:0000313" key="4">
    <source>
        <dbReference type="Proteomes" id="UP000663841"/>
    </source>
</evidence>
<feature type="transmembrane region" description="Helical" evidence="1">
    <location>
        <begin position="194"/>
        <end position="211"/>
    </location>
</feature>
<dbReference type="AlphaFoldDB" id="A0A8H3BI32"/>
<feature type="transmembrane region" description="Helical" evidence="1">
    <location>
        <begin position="57"/>
        <end position="74"/>
    </location>
</feature>
<accession>A0A8H3BI32</accession>
<name>A0A8H3BI32_9AGAM</name>
<dbReference type="EMBL" id="CAJMWW010000220">
    <property type="protein sequence ID" value="CAE6458331.1"/>
    <property type="molecule type" value="Genomic_DNA"/>
</dbReference>
<evidence type="ECO:0000313" key="3">
    <source>
        <dbReference type="EMBL" id="CAE6458331.1"/>
    </source>
</evidence>
<reference evidence="3" key="1">
    <citation type="submission" date="2021-01" db="EMBL/GenBank/DDBJ databases">
        <authorList>
            <person name="Kaushik A."/>
        </authorList>
    </citation>
    <scope>NUCLEOTIDE SEQUENCE</scope>
    <source>
        <strain evidence="3">AG3-T5</strain>
    </source>
</reference>
<keyword evidence="1" id="KW-0472">Membrane</keyword>
<feature type="transmembrane region" description="Helical" evidence="1">
    <location>
        <begin position="217"/>
        <end position="237"/>
    </location>
</feature>
<sequence>MPDTQKSSTERLLSKSLPAEYDGPALGRDDPVWPYYLKESESRDTELIEGWNKGMDALLLFAALFSAIVTAFLIESHKSLQPDTALIIAAGVSRMVDIMEARASSEPAPSGVPLPKLDNFHPSQKDIVVNGLWFFSLALSMLVTLLAMLVKEWANVYRREDRFTPYYVQARTRQARYDGLEDWGAKFVVRSLPVLMHIALGLFLLGLVIFLDKLKLSSVLMQLVLLVVLITLVLYVIMTKAWRFLKSGVYGILRLGVGEDSFTLPGERKERTRSTSTALDKLAAQAVVWLVSYSQAEESVDAGTRAIADANAERGFWNHLTEHEVVTLMAQRFTSFFKGTLDRPWPEDASLNDVISSDDLGRMSLCSRALAKLAKRSTIQLIQATTPHSTISGREEKEPGCIMLPEAYCISVQDGLHRLTESGSAKVAASGFCGASAWHTSTGRTNQNGKGYLLTKLARFLRDKSSELPDKLLADIVETLATETSYMTREQQEDDMNQALRPLIELCLLNPPNGLKLGNGPARKGISTELAVIAALINNYPGTPNMTLTDPNTIGYQYDESYEAYKRRYPYSASSYLAYSRQWRAVWIAEICAKNPKYLEEHSDALLLLGLAGILRSYRMSPSEFTKVVDLFTAELESNRANCSGRMSLPYILAPSCDVQSQIAQDILTAFHNQSFAPSNETEKTKLNLLKCLIQHGQWVEFWPNFFAEILKVLKSSSNKEIQRECILTLDNY</sequence>
<gene>
    <name evidence="3" type="ORF">RDB_LOCUS145247</name>
</gene>
<comment type="caution">
    <text evidence="3">The sequence shown here is derived from an EMBL/GenBank/DDBJ whole genome shotgun (WGS) entry which is preliminary data.</text>
</comment>